<organism evidence="1 2">
    <name type="scientific">Halocaridina rubra</name>
    <name type="common">Hawaiian red shrimp</name>
    <dbReference type="NCBI Taxonomy" id="373956"/>
    <lineage>
        <taxon>Eukaryota</taxon>
        <taxon>Metazoa</taxon>
        <taxon>Ecdysozoa</taxon>
        <taxon>Arthropoda</taxon>
        <taxon>Crustacea</taxon>
        <taxon>Multicrustacea</taxon>
        <taxon>Malacostraca</taxon>
        <taxon>Eumalacostraca</taxon>
        <taxon>Eucarida</taxon>
        <taxon>Decapoda</taxon>
        <taxon>Pleocyemata</taxon>
        <taxon>Caridea</taxon>
        <taxon>Atyoidea</taxon>
        <taxon>Atyidae</taxon>
        <taxon>Halocaridina</taxon>
    </lineage>
</organism>
<evidence type="ECO:0000313" key="2">
    <source>
        <dbReference type="Proteomes" id="UP001381693"/>
    </source>
</evidence>
<keyword evidence="2" id="KW-1185">Reference proteome</keyword>
<accession>A0AAN8X3Z2</accession>
<reference evidence="1 2" key="1">
    <citation type="submission" date="2023-11" db="EMBL/GenBank/DDBJ databases">
        <title>Halocaridina rubra genome assembly.</title>
        <authorList>
            <person name="Smith C."/>
        </authorList>
    </citation>
    <scope>NUCLEOTIDE SEQUENCE [LARGE SCALE GENOMIC DNA]</scope>
    <source>
        <strain evidence="1">EP-1</strain>
        <tissue evidence="1">Whole</tissue>
    </source>
</reference>
<dbReference type="AlphaFoldDB" id="A0AAN8X3Z2"/>
<dbReference type="EMBL" id="JAXCGZ010009869">
    <property type="protein sequence ID" value="KAK7076082.1"/>
    <property type="molecule type" value="Genomic_DNA"/>
</dbReference>
<sequence>MLDVSDLPEIAEVQFLEEDTQAFSDWLKPFQLLNGEKVVLCDTTTPFPRPFLPEPL</sequence>
<feature type="non-terminal residue" evidence="1">
    <location>
        <position position="56"/>
    </location>
</feature>
<protein>
    <submittedName>
        <fullName evidence="1">Uncharacterized protein</fullName>
    </submittedName>
</protein>
<gene>
    <name evidence="1" type="ORF">SK128_024370</name>
</gene>
<dbReference type="Proteomes" id="UP001381693">
    <property type="component" value="Unassembled WGS sequence"/>
</dbReference>
<name>A0AAN8X3Z2_HALRR</name>
<comment type="caution">
    <text evidence="1">The sequence shown here is derived from an EMBL/GenBank/DDBJ whole genome shotgun (WGS) entry which is preliminary data.</text>
</comment>
<evidence type="ECO:0000313" key="1">
    <source>
        <dbReference type="EMBL" id="KAK7076082.1"/>
    </source>
</evidence>
<proteinExistence type="predicted"/>